<organism evidence="1 2">
    <name type="scientific">Blastomyces percursus</name>
    <dbReference type="NCBI Taxonomy" id="1658174"/>
    <lineage>
        <taxon>Eukaryota</taxon>
        <taxon>Fungi</taxon>
        <taxon>Dikarya</taxon>
        <taxon>Ascomycota</taxon>
        <taxon>Pezizomycotina</taxon>
        <taxon>Eurotiomycetes</taxon>
        <taxon>Eurotiomycetidae</taxon>
        <taxon>Onygenales</taxon>
        <taxon>Ajellomycetaceae</taxon>
        <taxon>Blastomyces</taxon>
    </lineage>
</organism>
<sequence length="94" mass="11035">MDEKLASYIMRIFGDAAPQNELHIPDLLKIKQLPIRQRPNTQSEVIPDDELYMYCQASDDEEEQWDMSDDEEDILAKKVIPLMMRDLVKIVKLI</sequence>
<evidence type="ECO:0000313" key="2">
    <source>
        <dbReference type="Proteomes" id="UP000242791"/>
    </source>
</evidence>
<accession>A0A1J9PZN0</accession>
<keyword evidence="2" id="KW-1185">Reference proteome</keyword>
<dbReference type="Proteomes" id="UP000242791">
    <property type="component" value="Unassembled WGS sequence"/>
</dbReference>
<evidence type="ECO:0000313" key="1">
    <source>
        <dbReference type="EMBL" id="OJD21768.1"/>
    </source>
</evidence>
<reference evidence="1 2" key="1">
    <citation type="submission" date="2015-08" db="EMBL/GenBank/DDBJ databases">
        <title>Emmonsia species relationships and genome sequence.</title>
        <authorList>
            <person name="Cuomo C.A."/>
            <person name="Schwartz I.S."/>
            <person name="Kenyon C."/>
            <person name="De Hoog G.S."/>
            <person name="Govender N.P."/>
            <person name="Botha A."/>
            <person name="Moreno L."/>
            <person name="De Vries M."/>
            <person name="Munoz J.F."/>
            <person name="Stielow J.B."/>
        </authorList>
    </citation>
    <scope>NUCLEOTIDE SEQUENCE [LARGE SCALE GENOMIC DNA]</scope>
    <source>
        <strain evidence="1 2">EI222</strain>
    </source>
</reference>
<dbReference type="VEuPathDB" id="FungiDB:ACJ73_06894"/>
<comment type="caution">
    <text evidence="1">The sequence shown here is derived from an EMBL/GenBank/DDBJ whole genome shotgun (WGS) entry which is preliminary data.</text>
</comment>
<gene>
    <name evidence="1" type="ORF">ACJ73_06894</name>
</gene>
<dbReference type="AlphaFoldDB" id="A0A1J9PZN0"/>
<name>A0A1J9PZN0_9EURO</name>
<dbReference type="EMBL" id="LGTZ01001288">
    <property type="protein sequence ID" value="OJD21768.1"/>
    <property type="molecule type" value="Genomic_DNA"/>
</dbReference>
<proteinExistence type="predicted"/>
<protein>
    <submittedName>
        <fullName evidence="1">Uncharacterized protein</fullName>
    </submittedName>
</protein>